<evidence type="ECO:0000313" key="2">
    <source>
        <dbReference type="Proteomes" id="UP000009082"/>
    </source>
</evidence>
<accession>C4VC27</accession>
<protein>
    <submittedName>
        <fullName evidence="1">Uncharacterized protein</fullName>
    </submittedName>
</protein>
<evidence type="ECO:0000313" key="1">
    <source>
        <dbReference type="EMBL" id="EEQ81225.1"/>
    </source>
</evidence>
<name>C4VC27_VAIC1</name>
<dbReference type="Proteomes" id="UP000009082">
    <property type="component" value="Unassembled WGS sequence"/>
</dbReference>
<dbReference type="VEuPathDB" id="MicrosporidiaDB:NCER_102471"/>
<comment type="caution">
    <text evidence="1">The sequence shown here is derived from an EMBL/GenBank/DDBJ whole genome shotgun (WGS) entry which is preliminary data.</text>
</comment>
<organism evidence="1 2">
    <name type="scientific">Vairimorpha ceranae (strain BRL01)</name>
    <name type="common">Microsporidian parasite</name>
    <name type="synonym">Nosema ceranae</name>
    <dbReference type="NCBI Taxonomy" id="578460"/>
    <lineage>
        <taxon>Eukaryota</taxon>
        <taxon>Fungi</taxon>
        <taxon>Fungi incertae sedis</taxon>
        <taxon>Microsporidia</taxon>
        <taxon>Nosematidae</taxon>
        <taxon>Vairimorpha</taxon>
    </lineage>
</organism>
<dbReference type="InParanoid" id="C4VC27"/>
<dbReference type="KEGG" id="nce:NCER_102471"/>
<dbReference type="AlphaFoldDB" id="C4VC27"/>
<dbReference type="HOGENOM" id="CLU_1845668_0_0_1"/>
<gene>
    <name evidence="1" type="ORF">NCER_102471</name>
</gene>
<sequence>MKLKIICLFFAYLKSSKNIYDNLLDIIKQKIETKDYYLVDLEKKYYVLETRINVNGIVFSRYIKDASGRDYSSFKVDRAKYNTADEAIQAVCDYYLSRNFNIPKKFPIFYKMNLTISKHDIKLKLENFFIIGLNPIFLLDYMIVTNKNK</sequence>
<dbReference type="EMBL" id="ACOL01001724">
    <property type="protein sequence ID" value="EEQ81225.1"/>
    <property type="molecule type" value="Genomic_DNA"/>
</dbReference>
<reference evidence="1 2" key="1">
    <citation type="journal article" date="2009" name="PLoS Pathog.">
        <title>Genomic analyses of the microsporidian Nosema ceranae, an emergent pathogen of honey bees.</title>
        <authorList>
            <person name="Cornman R.S."/>
            <person name="Chen Y.P."/>
            <person name="Schatz M.C."/>
            <person name="Street C."/>
            <person name="Zhao Y."/>
            <person name="Desany B."/>
            <person name="Egholm M."/>
            <person name="Hutchison S."/>
            <person name="Pettis J.S."/>
            <person name="Lipkin W.I."/>
            <person name="Evans J.D."/>
        </authorList>
    </citation>
    <scope>NUCLEOTIDE SEQUENCE [LARGE SCALE GENOMIC DNA]</scope>
    <source>
        <strain evidence="1 2">BRL01</strain>
    </source>
</reference>
<proteinExistence type="predicted"/>